<sequence length="198" mass="21862">MFLPRASAMLALPLCLFAGSAWSHPHVWVDYGLTALFERGRVVALRQEWSFDEDFSASVLSDVAKHHGKGAFSPAEIAALKKSAFSNLRNYDYFNHVWLGDKPLSVDKEVRDFDAGLEGDRLIYRFTVVLSQPADPRAAPIHIGIWDDSYYVDVGPAKGHPPRLEGAGSEGCRARVGEDKAHPIYFGSVFPPSVQISC</sequence>
<keyword evidence="3" id="KW-1185">Reference proteome</keyword>
<organism evidence="2 3">
    <name type="scientific">Telmatospirillum siberiense</name>
    <dbReference type="NCBI Taxonomy" id="382514"/>
    <lineage>
        <taxon>Bacteria</taxon>
        <taxon>Pseudomonadati</taxon>
        <taxon>Pseudomonadota</taxon>
        <taxon>Alphaproteobacteria</taxon>
        <taxon>Rhodospirillales</taxon>
        <taxon>Rhodospirillaceae</taxon>
        <taxon>Telmatospirillum</taxon>
    </lineage>
</organism>
<name>A0A2N3PT28_9PROT</name>
<protein>
    <recommendedName>
        <fullName evidence="4">DUF1007 domain-containing protein</fullName>
    </recommendedName>
</protein>
<dbReference type="Pfam" id="PF06226">
    <property type="entry name" value="DUF1007"/>
    <property type="match status" value="1"/>
</dbReference>
<evidence type="ECO:0008006" key="4">
    <source>
        <dbReference type="Google" id="ProtNLM"/>
    </source>
</evidence>
<evidence type="ECO:0000313" key="2">
    <source>
        <dbReference type="EMBL" id="PKU23559.1"/>
    </source>
</evidence>
<gene>
    <name evidence="2" type="ORF">CWS72_15955</name>
</gene>
<dbReference type="OrthoDB" id="1679673at2"/>
<dbReference type="RefSeq" id="WP_101251621.1">
    <property type="nucleotide sequence ID" value="NZ_PIUM01000019.1"/>
</dbReference>
<proteinExistence type="predicted"/>
<dbReference type="InterPro" id="IPR010412">
    <property type="entry name" value="DUF1007"/>
</dbReference>
<dbReference type="AlphaFoldDB" id="A0A2N3PT28"/>
<dbReference type="EMBL" id="PIUM01000019">
    <property type="protein sequence ID" value="PKU23559.1"/>
    <property type="molecule type" value="Genomic_DNA"/>
</dbReference>
<evidence type="ECO:0000313" key="3">
    <source>
        <dbReference type="Proteomes" id="UP000233293"/>
    </source>
</evidence>
<feature type="chain" id="PRO_5014872001" description="DUF1007 domain-containing protein" evidence="1">
    <location>
        <begin position="24"/>
        <end position="198"/>
    </location>
</feature>
<comment type="caution">
    <text evidence="2">The sequence shown here is derived from an EMBL/GenBank/DDBJ whole genome shotgun (WGS) entry which is preliminary data.</text>
</comment>
<accession>A0A2N3PT28</accession>
<evidence type="ECO:0000256" key="1">
    <source>
        <dbReference type="SAM" id="SignalP"/>
    </source>
</evidence>
<reference evidence="3" key="1">
    <citation type="submission" date="2017-12" db="EMBL/GenBank/DDBJ databases">
        <title>Draft genome sequence of Telmatospirillum siberiense 26-4b1T, an acidotolerant peatland alphaproteobacterium potentially involved in sulfur cycling.</title>
        <authorList>
            <person name="Hausmann B."/>
            <person name="Pjevac P."/>
            <person name="Schreck K."/>
            <person name="Herbold C.W."/>
            <person name="Daims H."/>
            <person name="Wagner M."/>
            <person name="Pester M."/>
            <person name="Loy A."/>
        </authorList>
    </citation>
    <scope>NUCLEOTIDE SEQUENCE [LARGE SCALE GENOMIC DNA]</scope>
    <source>
        <strain evidence="3">26-4b1</strain>
    </source>
</reference>
<keyword evidence="1" id="KW-0732">Signal</keyword>
<feature type="signal peptide" evidence="1">
    <location>
        <begin position="1"/>
        <end position="23"/>
    </location>
</feature>
<dbReference type="Proteomes" id="UP000233293">
    <property type="component" value="Unassembled WGS sequence"/>
</dbReference>